<name>A0AAV4WRP5_CAEEX</name>
<keyword evidence="2" id="KW-1185">Reference proteome</keyword>
<accession>A0AAV4WRP5</accession>
<dbReference type="Proteomes" id="UP001054945">
    <property type="component" value="Unassembled WGS sequence"/>
</dbReference>
<protein>
    <submittedName>
        <fullName evidence="1">Uncharacterized protein</fullName>
    </submittedName>
</protein>
<sequence length="171" mass="19276">MGKGDGLCFGCIDFENVFARRFWSSLKTSVRGDVSRSAEKHSMKKKEILGECELIEGIGKVTRSITVTVSLRNLPNVNNYPIRAGQRPKHDRISSNDGDLSERGIQRWQSLWEKLAQISFLFAGRARPFLPRVCRYRPRPGQTETPALNTLAEGNEPCRKDPQVSLLKKGC</sequence>
<dbReference type="AlphaFoldDB" id="A0AAV4WRP5"/>
<organism evidence="1 2">
    <name type="scientific">Caerostris extrusa</name>
    <name type="common">Bark spider</name>
    <name type="synonym">Caerostris bankana</name>
    <dbReference type="NCBI Taxonomy" id="172846"/>
    <lineage>
        <taxon>Eukaryota</taxon>
        <taxon>Metazoa</taxon>
        <taxon>Ecdysozoa</taxon>
        <taxon>Arthropoda</taxon>
        <taxon>Chelicerata</taxon>
        <taxon>Arachnida</taxon>
        <taxon>Araneae</taxon>
        <taxon>Araneomorphae</taxon>
        <taxon>Entelegynae</taxon>
        <taxon>Araneoidea</taxon>
        <taxon>Araneidae</taxon>
        <taxon>Caerostris</taxon>
    </lineage>
</organism>
<gene>
    <name evidence="1" type="ORF">CEXT_283541</name>
</gene>
<evidence type="ECO:0000313" key="1">
    <source>
        <dbReference type="EMBL" id="GIY85522.1"/>
    </source>
</evidence>
<reference evidence="1 2" key="1">
    <citation type="submission" date="2021-06" db="EMBL/GenBank/DDBJ databases">
        <title>Caerostris extrusa draft genome.</title>
        <authorList>
            <person name="Kono N."/>
            <person name="Arakawa K."/>
        </authorList>
    </citation>
    <scope>NUCLEOTIDE SEQUENCE [LARGE SCALE GENOMIC DNA]</scope>
</reference>
<evidence type="ECO:0000313" key="2">
    <source>
        <dbReference type="Proteomes" id="UP001054945"/>
    </source>
</evidence>
<comment type="caution">
    <text evidence="1">The sequence shown here is derived from an EMBL/GenBank/DDBJ whole genome shotgun (WGS) entry which is preliminary data.</text>
</comment>
<proteinExistence type="predicted"/>
<dbReference type="EMBL" id="BPLR01016663">
    <property type="protein sequence ID" value="GIY85522.1"/>
    <property type="molecule type" value="Genomic_DNA"/>
</dbReference>